<evidence type="ECO:0000313" key="1">
    <source>
        <dbReference type="EMBL" id="KKL64535.1"/>
    </source>
</evidence>
<dbReference type="EMBL" id="LAZR01027813">
    <property type="protein sequence ID" value="KKL64535.1"/>
    <property type="molecule type" value="Genomic_DNA"/>
</dbReference>
<gene>
    <name evidence="1" type="ORF">LCGC14_2163990</name>
</gene>
<name>A0A0F9G4N3_9ZZZZ</name>
<accession>A0A0F9G4N3</accession>
<organism evidence="1">
    <name type="scientific">marine sediment metagenome</name>
    <dbReference type="NCBI Taxonomy" id="412755"/>
    <lineage>
        <taxon>unclassified sequences</taxon>
        <taxon>metagenomes</taxon>
        <taxon>ecological metagenomes</taxon>
    </lineage>
</organism>
<sequence>MTIKQSLKFLYSFGFSLKDKVVFLIRQTEQVLGAVIILDAIKMVDNPSFWQWFSVSFFPNKNVLTNIKIGYRQEIPK</sequence>
<reference evidence="1" key="1">
    <citation type="journal article" date="2015" name="Nature">
        <title>Complex archaea that bridge the gap between prokaryotes and eukaryotes.</title>
        <authorList>
            <person name="Spang A."/>
            <person name="Saw J.H."/>
            <person name="Jorgensen S.L."/>
            <person name="Zaremba-Niedzwiedzka K."/>
            <person name="Martijn J."/>
            <person name="Lind A.E."/>
            <person name="van Eijk R."/>
            <person name="Schleper C."/>
            <person name="Guy L."/>
            <person name="Ettema T.J."/>
        </authorList>
    </citation>
    <scope>NUCLEOTIDE SEQUENCE</scope>
</reference>
<comment type="caution">
    <text evidence="1">The sequence shown here is derived from an EMBL/GenBank/DDBJ whole genome shotgun (WGS) entry which is preliminary data.</text>
</comment>
<proteinExistence type="predicted"/>
<protein>
    <submittedName>
        <fullName evidence="1">Uncharacterized protein</fullName>
    </submittedName>
</protein>
<dbReference type="AlphaFoldDB" id="A0A0F9G4N3"/>